<dbReference type="PANTHER" id="PTHR32468">
    <property type="entry name" value="CATION/H + ANTIPORTER"/>
    <property type="match status" value="1"/>
</dbReference>
<keyword evidence="4 8" id="KW-1133">Transmembrane helix</keyword>
<name>A0ABR3XI83_9EURO</name>
<feature type="transmembrane region" description="Helical" evidence="8">
    <location>
        <begin position="39"/>
        <end position="56"/>
    </location>
</feature>
<feature type="transmembrane region" description="Helical" evidence="8">
    <location>
        <begin position="388"/>
        <end position="409"/>
    </location>
</feature>
<evidence type="ECO:0000256" key="5">
    <source>
        <dbReference type="ARBA" id="ARBA00023065"/>
    </source>
</evidence>
<feature type="compositionally biased region" description="Low complexity" evidence="7">
    <location>
        <begin position="1"/>
        <end position="19"/>
    </location>
</feature>
<feature type="transmembrane region" description="Helical" evidence="8">
    <location>
        <begin position="98"/>
        <end position="119"/>
    </location>
</feature>
<feature type="transmembrane region" description="Helical" evidence="8">
    <location>
        <begin position="421"/>
        <end position="441"/>
    </location>
</feature>
<comment type="caution">
    <text evidence="10">The sequence shown here is derived from an EMBL/GenBank/DDBJ whole genome shotgun (WGS) entry which is preliminary data.</text>
</comment>
<feature type="compositionally biased region" description="Polar residues" evidence="7">
    <location>
        <begin position="766"/>
        <end position="778"/>
    </location>
</feature>
<evidence type="ECO:0000313" key="11">
    <source>
        <dbReference type="Proteomes" id="UP001583193"/>
    </source>
</evidence>
<feature type="compositionally biased region" description="Low complexity" evidence="7">
    <location>
        <begin position="755"/>
        <end position="765"/>
    </location>
</feature>
<keyword evidence="11" id="KW-1185">Reference proteome</keyword>
<feature type="transmembrane region" description="Helical" evidence="8">
    <location>
        <begin position="205"/>
        <end position="229"/>
    </location>
</feature>
<dbReference type="Gene3D" id="1.20.1530.20">
    <property type="match status" value="1"/>
</dbReference>
<evidence type="ECO:0000256" key="8">
    <source>
        <dbReference type="SAM" id="Phobius"/>
    </source>
</evidence>
<evidence type="ECO:0000256" key="1">
    <source>
        <dbReference type="ARBA" id="ARBA00004141"/>
    </source>
</evidence>
<evidence type="ECO:0000256" key="3">
    <source>
        <dbReference type="ARBA" id="ARBA00022692"/>
    </source>
</evidence>
<feature type="transmembrane region" description="Helical" evidence="8">
    <location>
        <begin position="173"/>
        <end position="193"/>
    </location>
</feature>
<proteinExistence type="predicted"/>
<evidence type="ECO:0000256" key="4">
    <source>
        <dbReference type="ARBA" id="ARBA00022989"/>
    </source>
</evidence>
<sequence length="917" mass="98888">MATATSTQQAAASSSSRATPQGGILEGGNPTHYDPKNPITLFIIQAGIIIIFCRLLHWPLSKIRQPRVIAEVIGGILLGPSVMGRIPGFTDAIFPDKSIPNLNVVATLGLVLFLFLVGLETDLRFLARNWRIATSVSALGMILPFGLGCAISYGLYNQFRNEPGLAPITFGTYLLFIGIAMAITAFPVLCRILTELKLLGTNVGVIVLSAGVGNDVVGWILLALCVALVNAGSGLTALWVLLVCVGYTAVLALVIRPLFLRFLERTGSLQKGPSQSVVAVTLLMALTSAFFTQAIGIHAIFGGFVVGLICPHEGGFAIKLTEKVEDLVSTIFLPLYFALSGLSTNLGLLDSGIIWGYVVGIITIAFVAKVAGGAIASRLAGLLWRESFTIGVLMSCKGLVELIVLNIGLQAKILSQRTFTMFVVMALVTTFATTPLTSWLYPKWYQIKVERWRRGEIDWDGNPLKPDGDDDSSSSPNKPTALLVQKLVVYLRLDTLPNVCTFLSLLGPSRDSKPALTRVHHSKVTRTTGKGSVAEESAVIQTPTKKWPLEVHGIRLLELTDRDSSVMKVSEVHEYTVTDPVVNTFRAFGQLNDISMLGGVAVVPERSYADTILDMTREASADLLLIPWSESGSMSELQNYFSYDRAARFMNGPYTNFAHDILNGARTNIGIFIDEGFGQPEQNRPPAPKRALSAMSVGSFNTRASNSANAENHHIFFPYLGGDDDRFALRFVLQLAQNDTVTATIVHVKRDVSSSSLSTSPVSDSANARNTNKGQASTHAAPHPNPDSDSDNIFFATIRDSLPQSLSSRVLFDTLITDNKTEDPIDLVLKMAQQETGRSPGLTGDIVIVGRRSHNSLEDLTSPKPHVTVQDELRSETRRALGVLGEAMVRGDSGIKATVLVLQAGAVGEGVITSSKD</sequence>
<feature type="region of interest" description="Disordered" evidence="7">
    <location>
        <begin position="1"/>
        <end position="31"/>
    </location>
</feature>
<keyword evidence="5" id="KW-0406">Ion transport</keyword>
<reference evidence="10 11" key="1">
    <citation type="journal article" date="2024" name="IMA Fungus">
        <title>IMA Genome - F19 : A genome assembly and annotation guide to empower mycologists, including annotated draft genome sequences of Ceratocystis pirilliformis, Diaporthe australafricana, Fusarium ophioides, Paecilomyces lecythidis, and Sporothrix stenoceras.</title>
        <authorList>
            <person name="Aylward J."/>
            <person name="Wilson A.M."/>
            <person name="Visagie C.M."/>
            <person name="Spraker J."/>
            <person name="Barnes I."/>
            <person name="Buitendag C."/>
            <person name="Ceriani C."/>
            <person name="Del Mar Angel L."/>
            <person name="du Plessis D."/>
            <person name="Fuchs T."/>
            <person name="Gasser K."/>
            <person name="Kramer D."/>
            <person name="Li W."/>
            <person name="Munsamy K."/>
            <person name="Piso A."/>
            <person name="Price J.L."/>
            <person name="Sonnekus B."/>
            <person name="Thomas C."/>
            <person name="van der Nest A."/>
            <person name="van Dijk A."/>
            <person name="van Heerden A."/>
            <person name="van Vuuren N."/>
            <person name="Yilmaz N."/>
            <person name="Duong T.A."/>
            <person name="van der Merwe N.A."/>
            <person name="Wingfield M.J."/>
            <person name="Wingfield B.D."/>
        </authorList>
    </citation>
    <scope>NUCLEOTIDE SEQUENCE [LARGE SCALE GENOMIC DNA]</scope>
    <source>
        <strain evidence="10 11">CMW 18167</strain>
    </source>
</reference>
<organism evidence="10 11">
    <name type="scientific">Paecilomyces lecythidis</name>
    <dbReference type="NCBI Taxonomy" id="3004212"/>
    <lineage>
        <taxon>Eukaryota</taxon>
        <taxon>Fungi</taxon>
        <taxon>Dikarya</taxon>
        <taxon>Ascomycota</taxon>
        <taxon>Pezizomycotina</taxon>
        <taxon>Eurotiomycetes</taxon>
        <taxon>Eurotiomycetidae</taxon>
        <taxon>Eurotiales</taxon>
        <taxon>Thermoascaceae</taxon>
        <taxon>Paecilomyces</taxon>
    </lineage>
</organism>
<feature type="region of interest" description="Disordered" evidence="7">
    <location>
        <begin position="755"/>
        <end position="792"/>
    </location>
</feature>
<keyword evidence="2" id="KW-0813">Transport</keyword>
<comment type="subcellular location">
    <subcellularLocation>
        <location evidence="1">Membrane</location>
        <topology evidence="1">Multi-pass membrane protein</topology>
    </subcellularLocation>
</comment>
<dbReference type="InterPro" id="IPR038770">
    <property type="entry name" value="Na+/solute_symporter_sf"/>
</dbReference>
<feature type="transmembrane region" description="Helical" evidence="8">
    <location>
        <begin position="276"/>
        <end position="309"/>
    </location>
</feature>
<feature type="transmembrane region" description="Helical" evidence="8">
    <location>
        <begin position="68"/>
        <end position="86"/>
    </location>
</feature>
<feature type="domain" description="Cation/H+ exchanger transmembrane" evidence="9">
    <location>
        <begin position="49"/>
        <end position="436"/>
    </location>
</feature>
<feature type="transmembrane region" description="Helical" evidence="8">
    <location>
        <begin position="355"/>
        <end position="376"/>
    </location>
</feature>
<dbReference type="Pfam" id="PF00999">
    <property type="entry name" value="Na_H_Exchanger"/>
    <property type="match status" value="1"/>
</dbReference>
<keyword evidence="3 8" id="KW-0812">Transmembrane</keyword>
<accession>A0ABR3XI83</accession>
<evidence type="ECO:0000259" key="9">
    <source>
        <dbReference type="Pfam" id="PF00999"/>
    </source>
</evidence>
<dbReference type="InterPro" id="IPR006153">
    <property type="entry name" value="Cation/H_exchanger_TM"/>
</dbReference>
<keyword evidence="6 8" id="KW-0472">Membrane</keyword>
<evidence type="ECO:0000256" key="7">
    <source>
        <dbReference type="SAM" id="MobiDB-lite"/>
    </source>
</evidence>
<feature type="transmembrane region" description="Helical" evidence="8">
    <location>
        <begin position="131"/>
        <end position="153"/>
    </location>
</feature>
<evidence type="ECO:0000256" key="6">
    <source>
        <dbReference type="ARBA" id="ARBA00023136"/>
    </source>
</evidence>
<dbReference type="Proteomes" id="UP001583193">
    <property type="component" value="Unassembled WGS sequence"/>
</dbReference>
<evidence type="ECO:0000313" key="10">
    <source>
        <dbReference type="EMBL" id="KAL1875658.1"/>
    </source>
</evidence>
<evidence type="ECO:0000256" key="2">
    <source>
        <dbReference type="ARBA" id="ARBA00022448"/>
    </source>
</evidence>
<dbReference type="PANTHER" id="PTHR32468:SF0">
    <property type="entry name" value="K(+)_H(+) ANTIPORTER 1"/>
    <property type="match status" value="1"/>
</dbReference>
<gene>
    <name evidence="10" type="ORF">Plec18167_005594</name>
</gene>
<dbReference type="InterPro" id="IPR050794">
    <property type="entry name" value="CPA2_transporter"/>
</dbReference>
<feature type="transmembrane region" description="Helical" evidence="8">
    <location>
        <begin position="329"/>
        <end position="348"/>
    </location>
</feature>
<dbReference type="EMBL" id="JAVDPF010000017">
    <property type="protein sequence ID" value="KAL1875658.1"/>
    <property type="molecule type" value="Genomic_DNA"/>
</dbReference>
<feature type="transmembrane region" description="Helical" evidence="8">
    <location>
        <begin position="235"/>
        <end position="255"/>
    </location>
</feature>
<protein>
    <recommendedName>
        <fullName evidence="9">Cation/H+ exchanger transmembrane domain-containing protein</fullName>
    </recommendedName>
</protein>